<organism evidence="1 2">
    <name type="scientific">Clostridium beijerinckii</name>
    <name type="common">Clostridium MP</name>
    <dbReference type="NCBI Taxonomy" id="1520"/>
    <lineage>
        <taxon>Bacteria</taxon>
        <taxon>Bacillati</taxon>
        <taxon>Bacillota</taxon>
        <taxon>Clostridia</taxon>
        <taxon>Eubacteriales</taxon>
        <taxon>Clostridiaceae</taxon>
        <taxon>Clostridium</taxon>
    </lineage>
</organism>
<comment type="caution">
    <text evidence="1">The sequence shown here is derived from an EMBL/GenBank/DDBJ whole genome shotgun (WGS) entry which is preliminary data.</text>
</comment>
<evidence type="ECO:0000313" key="1">
    <source>
        <dbReference type="EMBL" id="NSB17434.1"/>
    </source>
</evidence>
<gene>
    <name evidence="1" type="ORF">BCD95_005693</name>
</gene>
<dbReference type="AlphaFoldDB" id="A0AAE5LSR6"/>
<dbReference type="EMBL" id="JABTDW010000001">
    <property type="protein sequence ID" value="NSB17434.1"/>
    <property type="molecule type" value="Genomic_DNA"/>
</dbReference>
<dbReference type="RefSeq" id="WP_173715390.1">
    <property type="nucleotide sequence ID" value="NZ_JABTDW010000001.1"/>
</dbReference>
<evidence type="ECO:0000313" key="2">
    <source>
        <dbReference type="Proteomes" id="UP000822184"/>
    </source>
</evidence>
<accession>A0AAE5LSR6</accession>
<name>A0AAE5LSR6_CLOBE</name>
<sequence length="54" mass="6417">MTDDDMALYCVCFCKGGHTFEEMASWSQYDRYIVRSFLEIEAERLNKPQSNEEE</sequence>
<protein>
    <submittedName>
        <fullName evidence="1">Uncharacterized protein</fullName>
    </submittedName>
</protein>
<reference evidence="1" key="1">
    <citation type="submission" date="2020-06" db="EMBL/GenBank/DDBJ databases">
        <title>Genomic insights into acetone-butanol-ethanol (ABE) fermentation by sequencing solventogenic clostridia strains.</title>
        <authorList>
            <person name="Brown S."/>
        </authorList>
    </citation>
    <scope>NUCLEOTIDE SEQUENCE</scope>
    <source>
        <strain evidence="1">DJ123</strain>
    </source>
</reference>
<proteinExistence type="predicted"/>
<dbReference type="Proteomes" id="UP000822184">
    <property type="component" value="Unassembled WGS sequence"/>
</dbReference>